<name>A0ABW1XR07_9ALTE</name>
<accession>A0ABW1XR07</accession>
<protein>
    <recommendedName>
        <fullName evidence="3">Phosphate-selective porin O and P</fullName>
    </recommendedName>
</protein>
<dbReference type="EMBL" id="JBHSUS010000001">
    <property type="protein sequence ID" value="MFC6441617.1"/>
    <property type="molecule type" value="Genomic_DNA"/>
</dbReference>
<organism evidence="1 2">
    <name type="scientific">Pseudobowmanella zhangzhouensis</name>
    <dbReference type="NCBI Taxonomy" id="1537679"/>
    <lineage>
        <taxon>Bacteria</taxon>
        <taxon>Pseudomonadati</taxon>
        <taxon>Pseudomonadota</taxon>
        <taxon>Gammaproteobacteria</taxon>
        <taxon>Alteromonadales</taxon>
        <taxon>Alteromonadaceae</taxon>
    </lineage>
</organism>
<evidence type="ECO:0000313" key="2">
    <source>
        <dbReference type="Proteomes" id="UP001596364"/>
    </source>
</evidence>
<dbReference type="RefSeq" id="WP_165490705.1">
    <property type="nucleotide sequence ID" value="NZ_JBHSUS010000001.1"/>
</dbReference>
<proteinExistence type="predicted"/>
<sequence>MPVLSPFAALPEVASRSEQQQSPLRLDGELAMQGRYFWQQAAYPAQTDSTTSISTLLTAYVPWNDERDALVASVFGRWDSQDSERSHVDIRELKYFHVGEGWEVHAGIDKVFWGQAESLHLVDVVNQTDLVEHPDTEDKLGQPMLRLATNGGWGNLDIFVMPYFRERTFAGPEGRLRLPVLINTDDDALYESADEQQHVDYALRWSQLFGDWELALSAFDGTSRDPLMVADPLNPMTHLRPLYPQMTQYGLESLYLSGDWIWKLEAIHREGELFEDYQAAVGGFEYTLYGVSDSAIDVGLLLEYQYDSRGTDASSFNQNDLFLGTRIGFNDMDDSQILAGMMQDLDETSSRVFLVEGQTRLSAAWTMNIDIWLFINQQASDPLWYIRQDDFAQLTFTYHF</sequence>
<comment type="caution">
    <text evidence="1">The sequence shown here is derived from an EMBL/GenBank/DDBJ whole genome shotgun (WGS) entry which is preliminary data.</text>
</comment>
<gene>
    <name evidence="1" type="ORF">ACFP85_15800</name>
</gene>
<evidence type="ECO:0000313" key="1">
    <source>
        <dbReference type="EMBL" id="MFC6441617.1"/>
    </source>
</evidence>
<dbReference type="Proteomes" id="UP001596364">
    <property type="component" value="Unassembled WGS sequence"/>
</dbReference>
<keyword evidence="2" id="KW-1185">Reference proteome</keyword>
<evidence type="ECO:0008006" key="3">
    <source>
        <dbReference type="Google" id="ProtNLM"/>
    </source>
</evidence>
<reference evidence="2" key="1">
    <citation type="journal article" date="2019" name="Int. J. Syst. Evol. Microbiol.">
        <title>The Global Catalogue of Microorganisms (GCM) 10K type strain sequencing project: providing services to taxonomists for standard genome sequencing and annotation.</title>
        <authorList>
            <consortium name="The Broad Institute Genomics Platform"/>
            <consortium name="The Broad Institute Genome Sequencing Center for Infectious Disease"/>
            <person name="Wu L."/>
            <person name="Ma J."/>
        </authorList>
    </citation>
    <scope>NUCLEOTIDE SEQUENCE [LARGE SCALE GENOMIC DNA]</scope>
    <source>
        <strain evidence="2">CGMCC 1.16031</strain>
    </source>
</reference>